<dbReference type="Proteomes" id="UP000389128">
    <property type="component" value="Unassembled WGS sequence"/>
</dbReference>
<dbReference type="Pfam" id="PF13490">
    <property type="entry name" value="zf-HC2"/>
    <property type="match status" value="1"/>
</dbReference>
<dbReference type="AlphaFoldDB" id="A0A6C2CJQ6"/>
<sequence>MLSCKHTTHLLSEALDRPLSRRERFALRFHLLFCRGCRAFQGQMDFLRKASRSFIHWRDAGDQ</sequence>
<organism evidence="2 3">
    <name type="scientific">Zoogloea oleivorans</name>
    <dbReference type="NCBI Taxonomy" id="1552750"/>
    <lineage>
        <taxon>Bacteria</taxon>
        <taxon>Pseudomonadati</taxon>
        <taxon>Pseudomonadota</taxon>
        <taxon>Betaproteobacteria</taxon>
        <taxon>Rhodocyclales</taxon>
        <taxon>Zoogloeaceae</taxon>
        <taxon>Zoogloea</taxon>
    </lineage>
</organism>
<proteinExistence type="predicted"/>
<evidence type="ECO:0000259" key="1">
    <source>
        <dbReference type="Pfam" id="PF13490"/>
    </source>
</evidence>
<gene>
    <name evidence="2" type="ORF">ETQ85_21425</name>
</gene>
<evidence type="ECO:0000313" key="2">
    <source>
        <dbReference type="EMBL" id="TYC53495.1"/>
    </source>
</evidence>
<accession>A0A6C2CJQ6</accession>
<dbReference type="EMBL" id="SDKK01000027">
    <property type="protein sequence ID" value="TYC53495.1"/>
    <property type="molecule type" value="Genomic_DNA"/>
</dbReference>
<reference evidence="2 3" key="1">
    <citation type="submission" date="2019-01" db="EMBL/GenBank/DDBJ databases">
        <title>Zoogloea oleivorans genome sequencing and assembly.</title>
        <authorList>
            <person name="Tancsics A."/>
            <person name="Farkas M."/>
            <person name="Kriszt B."/>
            <person name="Maroti G."/>
            <person name="Horvath B."/>
        </authorList>
    </citation>
    <scope>NUCLEOTIDE SEQUENCE [LARGE SCALE GENOMIC DNA]</scope>
    <source>
        <strain evidence="2 3">Buc</strain>
    </source>
</reference>
<comment type="caution">
    <text evidence="2">The sequence shown here is derived from an EMBL/GenBank/DDBJ whole genome shotgun (WGS) entry which is preliminary data.</text>
</comment>
<dbReference type="RefSeq" id="WP_148581106.1">
    <property type="nucleotide sequence ID" value="NZ_JAVEUW010000014.1"/>
</dbReference>
<feature type="domain" description="Putative zinc-finger" evidence="1">
    <location>
        <begin position="4"/>
        <end position="38"/>
    </location>
</feature>
<name>A0A6C2CJQ6_9RHOO</name>
<dbReference type="InterPro" id="IPR027383">
    <property type="entry name" value="Znf_put"/>
</dbReference>
<keyword evidence="3" id="KW-1185">Reference proteome</keyword>
<evidence type="ECO:0000313" key="3">
    <source>
        <dbReference type="Proteomes" id="UP000389128"/>
    </source>
</evidence>
<protein>
    <submittedName>
        <fullName evidence="2">Zf-HC2 domain-containing protein</fullName>
    </submittedName>
</protein>
<dbReference type="OrthoDB" id="8374021at2"/>